<dbReference type="Proteomes" id="UP000571701">
    <property type="component" value="Unassembled WGS sequence"/>
</dbReference>
<name>A0A7W2IW88_9VIBR</name>
<gene>
    <name evidence="1" type="ORF">H2O73_21065</name>
</gene>
<comment type="caution">
    <text evidence="1">The sequence shown here is derived from an EMBL/GenBank/DDBJ whole genome shotgun (WGS) entry which is preliminary data.</text>
</comment>
<protein>
    <submittedName>
        <fullName evidence="1">Uncharacterized protein</fullName>
    </submittedName>
</protein>
<feature type="non-terminal residue" evidence="1">
    <location>
        <position position="1"/>
    </location>
</feature>
<sequence>ALFDVTEQSVKRAVEIGLDYVMLTISYNLKHLADKEYHESIDEMNHASFIGSVMYAMSRLLA</sequence>
<evidence type="ECO:0000313" key="1">
    <source>
        <dbReference type="EMBL" id="MBA5764842.1"/>
    </source>
</evidence>
<proteinExistence type="predicted"/>
<evidence type="ECO:0000313" key="2">
    <source>
        <dbReference type="Proteomes" id="UP000571701"/>
    </source>
</evidence>
<dbReference type="EMBL" id="JACFYF010000243">
    <property type="protein sequence ID" value="MBA5764842.1"/>
    <property type="molecule type" value="Genomic_DNA"/>
</dbReference>
<dbReference type="AlphaFoldDB" id="A0A7W2IW88"/>
<organism evidence="1 2">
    <name type="scientific">Vibrio marinisediminis</name>
    <dbReference type="NCBI Taxonomy" id="2758441"/>
    <lineage>
        <taxon>Bacteria</taxon>
        <taxon>Pseudomonadati</taxon>
        <taxon>Pseudomonadota</taxon>
        <taxon>Gammaproteobacteria</taxon>
        <taxon>Vibrionales</taxon>
        <taxon>Vibrionaceae</taxon>
        <taxon>Vibrio</taxon>
    </lineage>
</organism>
<reference evidence="1 2" key="1">
    <citation type="submission" date="2020-07" db="EMBL/GenBank/DDBJ databases">
        <title>Vibrio marinisediminis sp. nov., isolated from marine sediment.</title>
        <authorList>
            <person name="Ji X."/>
        </authorList>
    </citation>
    <scope>NUCLEOTIDE SEQUENCE [LARGE SCALE GENOMIC DNA]</scope>
    <source>
        <strain evidence="1 2">404</strain>
    </source>
</reference>
<keyword evidence="2" id="KW-1185">Reference proteome</keyword>
<accession>A0A7W2IW88</accession>